<organism evidence="5">
    <name type="scientific">marine sediment metagenome</name>
    <dbReference type="NCBI Taxonomy" id="412755"/>
    <lineage>
        <taxon>unclassified sequences</taxon>
        <taxon>metagenomes</taxon>
        <taxon>ecological metagenomes</taxon>
    </lineage>
</organism>
<protein>
    <recommendedName>
        <fullName evidence="6">Aspartate/glutamate/uridylate kinase domain-containing protein</fullName>
    </recommendedName>
</protein>
<dbReference type="EMBL" id="BART01032275">
    <property type="protein sequence ID" value="GAH09219.1"/>
    <property type="molecule type" value="Genomic_DNA"/>
</dbReference>
<keyword evidence="3" id="KW-0418">Kinase</keyword>
<evidence type="ECO:0000256" key="1">
    <source>
        <dbReference type="ARBA" id="ARBA00022679"/>
    </source>
</evidence>
<evidence type="ECO:0000256" key="2">
    <source>
        <dbReference type="ARBA" id="ARBA00022741"/>
    </source>
</evidence>
<keyword evidence="2" id="KW-0547">Nucleotide-binding</keyword>
<accession>X1DW87</accession>
<dbReference type="GO" id="GO:0005524">
    <property type="term" value="F:ATP binding"/>
    <property type="evidence" value="ECO:0007669"/>
    <property type="project" value="UniProtKB-KW"/>
</dbReference>
<evidence type="ECO:0000256" key="4">
    <source>
        <dbReference type="ARBA" id="ARBA00022840"/>
    </source>
</evidence>
<keyword evidence="1" id="KW-0808">Transferase</keyword>
<dbReference type="GO" id="GO:0033862">
    <property type="term" value="F:UMP kinase activity"/>
    <property type="evidence" value="ECO:0007669"/>
    <property type="project" value="TreeGrafter"/>
</dbReference>
<evidence type="ECO:0000256" key="3">
    <source>
        <dbReference type="ARBA" id="ARBA00022777"/>
    </source>
</evidence>
<reference evidence="5" key="1">
    <citation type="journal article" date="2014" name="Front. Microbiol.">
        <title>High frequency of phylogenetically diverse reductive dehalogenase-homologous genes in deep subseafloor sedimentary metagenomes.</title>
        <authorList>
            <person name="Kawai M."/>
            <person name="Futagami T."/>
            <person name="Toyoda A."/>
            <person name="Takaki Y."/>
            <person name="Nishi S."/>
            <person name="Hori S."/>
            <person name="Arai W."/>
            <person name="Tsubouchi T."/>
            <person name="Morono Y."/>
            <person name="Uchiyama I."/>
            <person name="Ito T."/>
            <person name="Fujiyama A."/>
            <person name="Inagaki F."/>
            <person name="Takami H."/>
        </authorList>
    </citation>
    <scope>NUCLEOTIDE SEQUENCE</scope>
    <source>
        <strain evidence="5">Expedition CK06-06</strain>
    </source>
</reference>
<dbReference type="SUPFAM" id="SSF53633">
    <property type="entry name" value="Carbamate kinase-like"/>
    <property type="match status" value="1"/>
</dbReference>
<feature type="non-terminal residue" evidence="5">
    <location>
        <position position="65"/>
    </location>
</feature>
<dbReference type="PANTHER" id="PTHR42833">
    <property type="entry name" value="URIDYLATE KINASE"/>
    <property type="match status" value="1"/>
</dbReference>
<name>X1DW87_9ZZZZ</name>
<evidence type="ECO:0008006" key="6">
    <source>
        <dbReference type="Google" id="ProtNLM"/>
    </source>
</evidence>
<evidence type="ECO:0000313" key="5">
    <source>
        <dbReference type="EMBL" id="GAH09219.1"/>
    </source>
</evidence>
<dbReference type="GO" id="GO:0006225">
    <property type="term" value="P:UDP biosynthetic process"/>
    <property type="evidence" value="ECO:0007669"/>
    <property type="project" value="TreeGrafter"/>
</dbReference>
<dbReference type="InterPro" id="IPR036393">
    <property type="entry name" value="AceGlu_kinase-like_sf"/>
</dbReference>
<proteinExistence type="predicted"/>
<sequence>MLATIMNALGLQNALEKLGVFTRVQTAISMQEVAEPFIRRKAVRHLEKKRVVIFAGGTGNPYFTT</sequence>
<dbReference type="AlphaFoldDB" id="X1DW87"/>
<dbReference type="PANTHER" id="PTHR42833:SF4">
    <property type="entry name" value="URIDYLATE KINASE PUMPKIN, CHLOROPLASTIC"/>
    <property type="match status" value="1"/>
</dbReference>
<gene>
    <name evidence="5" type="ORF">S01H4_55832</name>
</gene>
<dbReference type="Gene3D" id="3.40.1160.10">
    <property type="entry name" value="Acetylglutamate kinase-like"/>
    <property type="match status" value="1"/>
</dbReference>
<comment type="caution">
    <text evidence="5">The sequence shown here is derived from an EMBL/GenBank/DDBJ whole genome shotgun (WGS) entry which is preliminary data.</text>
</comment>
<keyword evidence="4" id="KW-0067">ATP-binding</keyword>